<dbReference type="Pfam" id="PF00069">
    <property type="entry name" value="Pkinase"/>
    <property type="match status" value="1"/>
</dbReference>
<reference evidence="8" key="1">
    <citation type="submission" date="2018-05" db="EMBL/GenBank/DDBJ databases">
        <title>Draft genome of Mucuna pruriens seed.</title>
        <authorList>
            <person name="Nnadi N.E."/>
            <person name="Vos R."/>
            <person name="Hasami M.H."/>
            <person name="Devisetty U.K."/>
            <person name="Aguiy J.C."/>
        </authorList>
    </citation>
    <scope>NUCLEOTIDE SEQUENCE [LARGE SCALE GENOMIC DNA]</scope>
    <source>
        <strain evidence="8">JCA_2017</strain>
    </source>
</reference>
<dbReference type="Gene3D" id="3.30.200.20">
    <property type="entry name" value="Phosphorylase Kinase, domain 1"/>
    <property type="match status" value="1"/>
</dbReference>
<dbReference type="Gene3D" id="1.10.510.10">
    <property type="entry name" value="Transferase(Phosphotransferase) domain 1"/>
    <property type="match status" value="1"/>
</dbReference>
<dbReference type="PANTHER" id="PTHR24056:SF366">
    <property type="entry name" value="CYCLIN-DEPENDENT KINASE"/>
    <property type="match status" value="1"/>
</dbReference>
<evidence type="ECO:0000256" key="2">
    <source>
        <dbReference type="ARBA" id="ARBA00022527"/>
    </source>
</evidence>
<keyword evidence="3" id="KW-0808">Transferase</keyword>
<dbReference type="STRING" id="157652.A0A371H4J2"/>
<dbReference type="PROSITE" id="PS00108">
    <property type="entry name" value="PROTEIN_KINASE_ST"/>
    <property type="match status" value="1"/>
</dbReference>
<organism evidence="8 9">
    <name type="scientific">Mucuna pruriens</name>
    <name type="common">Velvet bean</name>
    <name type="synonym">Dolichos pruriens</name>
    <dbReference type="NCBI Taxonomy" id="157652"/>
    <lineage>
        <taxon>Eukaryota</taxon>
        <taxon>Viridiplantae</taxon>
        <taxon>Streptophyta</taxon>
        <taxon>Embryophyta</taxon>
        <taxon>Tracheophyta</taxon>
        <taxon>Spermatophyta</taxon>
        <taxon>Magnoliopsida</taxon>
        <taxon>eudicotyledons</taxon>
        <taxon>Gunneridae</taxon>
        <taxon>Pentapetalae</taxon>
        <taxon>rosids</taxon>
        <taxon>fabids</taxon>
        <taxon>Fabales</taxon>
        <taxon>Fabaceae</taxon>
        <taxon>Papilionoideae</taxon>
        <taxon>50 kb inversion clade</taxon>
        <taxon>NPAAA clade</taxon>
        <taxon>indigoferoid/millettioid clade</taxon>
        <taxon>Phaseoleae</taxon>
        <taxon>Mucuna</taxon>
    </lineage>
</organism>
<dbReference type="InterPro" id="IPR011009">
    <property type="entry name" value="Kinase-like_dom_sf"/>
</dbReference>
<dbReference type="GO" id="GO:0051445">
    <property type="term" value="P:regulation of meiotic cell cycle"/>
    <property type="evidence" value="ECO:0007669"/>
    <property type="project" value="TreeGrafter"/>
</dbReference>
<feature type="non-terminal residue" evidence="8">
    <location>
        <position position="1"/>
    </location>
</feature>
<dbReference type="PANTHER" id="PTHR24056">
    <property type="entry name" value="CELL DIVISION PROTEIN KINASE"/>
    <property type="match status" value="1"/>
</dbReference>
<dbReference type="InterPro" id="IPR008271">
    <property type="entry name" value="Ser/Thr_kinase_AS"/>
</dbReference>
<dbReference type="GO" id="GO:0007165">
    <property type="term" value="P:signal transduction"/>
    <property type="evidence" value="ECO:0007669"/>
    <property type="project" value="TreeGrafter"/>
</dbReference>
<dbReference type="GO" id="GO:0010389">
    <property type="term" value="P:regulation of G2/M transition of mitotic cell cycle"/>
    <property type="evidence" value="ECO:0007669"/>
    <property type="project" value="TreeGrafter"/>
</dbReference>
<sequence length="380" mass="43962">MVTINANMWTKESDWISSLDTLYRRIMIILWRSKLARLVECRIWRGSRRKGMDLELMEMDLEVIQMVAEGGYGRVFRCRDLDTGDVVALKQISIVGMNQGVPAPIIREVSLLKDLHHINIISLLKVGYTDHRFVNLVFEHLDCDLHKYIQDRRYPKDAKIRKYFMFQILSAVAYCHSRNILHRDLKPRNLLIDHSKRLIKLADFGLAREIGDSDVLHTMKIGTCWYRAPEILCDTYIYSTPVDLWSVGCIFAEMVIGQPLLEAVNCPDELEAIFRLLGTPTEETWPGVTILMPKLRTYPKYDSLNLGQLREIMCLFAIAQGLETFVTDLERVGLNLLSMLLCLDPNKRISAEAALKHPYFRDVDLVFEETPVKQWSRCVP</sequence>
<accession>A0A371H4J2</accession>
<name>A0A371H4J2_MUCPR</name>
<proteinExistence type="inferred from homology"/>
<dbReference type="GO" id="GO:0000307">
    <property type="term" value="C:cyclin-dependent protein kinase holoenzyme complex"/>
    <property type="evidence" value="ECO:0007669"/>
    <property type="project" value="TreeGrafter"/>
</dbReference>
<dbReference type="PROSITE" id="PS50011">
    <property type="entry name" value="PROTEIN_KINASE_DOM"/>
    <property type="match status" value="1"/>
</dbReference>
<keyword evidence="9" id="KW-1185">Reference proteome</keyword>
<dbReference type="GO" id="GO:0005524">
    <property type="term" value="F:ATP binding"/>
    <property type="evidence" value="ECO:0007669"/>
    <property type="project" value="UniProtKB-KW"/>
</dbReference>
<dbReference type="GO" id="GO:0005634">
    <property type="term" value="C:nucleus"/>
    <property type="evidence" value="ECO:0007669"/>
    <property type="project" value="TreeGrafter"/>
</dbReference>
<dbReference type="GO" id="GO:0030332">
    <property type="term" value="F:cyclin binding"/>
    <property type="evidence" value="ECO:0007669"/>
    <property type="project" value="TreeGrafter"/>
</dbReference>
<evidence type="ECO:0000256" key="3">
    <source>
        <dbReference type="ARBA" id="ARBA00022679"/>
    </source>
</evidence>
<evidence type="ECO:0000256" key="6">
    <source>
        <dbReference type="ARBA" id="ARBA00022840"/>
    </source>
</evidence>
<evidence type="ECO:0000313" key="9">
    <source>
        <dbReference type="Proteomes" id="UP000257109"/>
    </source>
</evidence>
<comment type="similarity">
    <text evidence="1">Belongs to the protein kinase superfamily. CMGC Ser/Thr protein kinase family. CDC2/CDKX subfamily.</text>
</comment>
<dbReference type="GO" id="GO:0000082">
    <property type="term" value="P:G1/S transition of mitotic cell cycle"/>
    <property type="evidence" value="ECO:0007669"/>
    <property type="project" value="TreeGrafter"/>
</dbReference>
<dbReference type="InterPro" id="IPR050108">
    <property type="entry name" value="CDK"/>
</dbReference>
<dbReference type="GO" id="GO:0004693">
    <property type="term" value="F:cyclin-dependent protein serine/threonine kinase activity"/>
    <property type="evidence" value="ECO:0007669"/>
    <property type="project" value="TreeGrafter"/>
</dbReference>
<dbReference type="GO" id="GO:0051301">
    <property type="term" value="P:cell division"/>
    <property type="evidence" value="ECO:0007669"/>
    <property type="project" value="UniProtKB-KW"/>
</dbReference>
<keyword evidence="4" id="KW-0547">Nucleotide-binding</keyword>
<keyword evidence="6" id="KW-0067">ATP-binding</keyword>
<feature type="non-terminal residue" evidence="8">
    <location>
        <position position="380"/>
    </location>
</feature>
<dbReference type="FunFam" id="1.10.510.10:FF:000624">
    <property type="entry name" value="Mitogen-activated protein kinase"/>
    <property type="match status" value="1"/>
</dbReference>
<dbReference type="InterPro" id="IPR000719">
    <property type="entry name" value="Prot_kinase_dom"/>
</dbReference>
<protein>
    <submittedName>
        <fullName evidence="8">Cell division control protein 2-like protein</fullName>
    </submittedName>
</protein>
<dbReference type="GO" id="GO:0010468">
    <property type="term" value="P:regulation of gene expression"/>
    <property type="evidence" value="ECO:0007669"/>
    <property type="project" value="TreeGrafter"/>
</dbReference>
<evidence type="ECO:0000313" key="8">
    <source>
        <dbReference type="EMBL" id="RDX97711.1"/>
    </source>
</evidence>
<comment type="caution">
    <text evidence="8">The sequence shown here is derived from an EMBL/GenBank/DDBJ whole genome shotgun (WGS) entry which is preliminary data.</text>
</comment>
<dbReference type="SMART" id="SM00220">
    <property type="entry name" value="S_TKc"/>
    <property type="match status" value="1"/>
</dbReference>
<dbReference type="GO" id="GO:0005737">
    <property type="term" value="C:cytoplasm"/>
    <property type="evidence" value="ECO:0007669"/>
    <property type="project" value="TreeGrafter"/>
</dbReference>
<dbReference type="Proteomes" id="UP000257109">
    <property type="component" value="Unassembled WGS sequence"/>
</dbReference>
<keyword evidence="5" id="KW-0418">Kinase</keyword>
<gene>
    <name evidence="8" type="primary">CDC2</name>
    <name evidence="8" type="ORF">CR513_19462</name>
</gene>
<dbReference type="AlphaFoldDB" id="A0A371H4J2"/>
<dbReference type="SUPFAM" id="SSF56112">
    <property type="entry name" value="Protein kinase-like (PK-like)"/>
    <property type="match status" value="1"/>
</dbReference>
<dbReference type="OrthoDB" id="1405851at2759"/>
<feature type="domain" description="Protein kinase" evidence="7">
    <location>
        <begin position="61"/>
        <end position="360"/>
    </location>
</feature>
<evidence type="ECO:0000256" key="1">
    <source>
        <dbReference type="ARBA" id="ARBA00006485"/>
    </source>
</evidence>
<keyword evidence="2" id="KW-0723">Serine/threonine-protein kinase</keyword>
<evidence type="ECO:0000256" key="5">
    <source>
        <dbReference type="ARBA" id="ARBA00022777"/>
    </source>
</evidence>
<evidence type="ECO:0000259" key="7">
    <source>
        <dbReference type="PROSITE" id="PS50011"/>
    </source>
</evidence>
<evidence type="ECO:0000256" key="4">
    <source>
        <dbReference type="ARBA" id="ARBA00022741"/>
    </source>
</evidence>
<dbReference type="EMBL" id="QJKJ01003581">
    <property type="protein sequence ID" value="RDX97711.1"/>
    <property type="molecule type" value="Genomic_DNA"/>
</dbReference>